<reference evidence="3 4" key="1">
    <citation type="submission" date="2018-08" db="EMBL/GenBank/DDBJ databases">
        <title>Streptomyces NEAU-D10 sp. nov., a novel Actinomycete isolated from soil.</title>
        <authorList>
            <person name="Jin L."/>
        </authorList>
    </citation>
    <scope>NUCLEOTIDE SEQUENCE [LARGE SCALE GENOMIC DNA]</scope>
    <source>
        <strain evidence="3 4">NEAU-D10</strain>
    </source>
</reference>
<dbReference type="EMBL" id="QUAC01000136">
    <property type="protein sequence ID" value="REK89135.1"/>
    <property type="molecule type" value="Genomic_DNA"/>
</dbReference>
<feature type="transmembrane region" description="Helical" evidence="1">
    <location>
        <begin position="31"/>
        <end position="50"/>
    </location>
</feature>
<dbReference type="AlphaFoldDB" id="A0A371Q318"/>
<keyword evidence="4" id="KW-1185">Reference proteome</keyword>
<gene>
    <name evidence="3" type="ORF">DY245_17400</name>
</gene>
<protein>
    <recommendedName>
        <fullName evidence="2">YiaAB two helix domain-containing protein</fullName>
    </recommendedName>
</protein>
<dbReference type="OrthoDB" id="3296350at2"/>
<keyword evidence="1" id="KW-0472">Membrane</keyword>
<dbReference type="PANTHER" id="PTHR37290">
    <property type="entry name" value="INNER MEMBRANE PROTEIN YIAA-RELATED"/>
    <property type="match status" value="1"/>
</dbReference>
<evidence type="ECO:0000313" key="4">
    <source>
        <dbReference type="Proteomes" id="UP000262477"/>
    </source>
</evidence>
<organism evidence="3 4">
    <name type="scientific">Streptomyces inhibens</name>
    <dbReference type="NCBI Taxonomy" id="2293571"/>
    <lineage>
        <taxon>Bacteria</taxon>
        <taxon>Bacillati</taxon>
        <taxon>Actinomycetota</taxon>
        <taxon>Actinomycetes</taxon>
        <taxon>Kitasatosporales</taxon>
        <taxon>Streptomycetaceae</taxon>
        <taxon>Streptomyces</taxon>
    </lineage>
</organism>
<dbReference type="Proteomes" id="UP000262477">
    <property type="component" value="Unassembled WGS sequence"/>
</dbReference>
<proteinExistence type="predicted"/>
<feature type="domain" description="YiaAB two helix" evidence="2">
    <location>
        <begin position="31"/>
        <end position="83"/>
    </location>
</feature>
<dbReference type="Pfam" id="PF05360">
    <property type="entry name" value="YiaAB"/>
    <property type="match status" value="1"/>
</dbReference>
<dbReference type="GO" id="GO:0006974">
    <property type="term" value="P:DNA damage response"/>
    <property type="evidence" value="ECO:0007669"/>
    <property type="project" value="TreeGrafter"/>
</dbReference>
<dbReference type="InterPro" id="IPR038972">
    <property type="entry name" value="YiaA-like"/>
</dbReference>
<dbReference type="InterPro" id="IPR008024">
    <property type="entry name" value="YiaAB"/>
</dbReference>
<evidence type="ECO:0000259" key="2">
    <source>
        <dbReference type="Pfam" id="PF05360"/>
    </source>
</evidence>
<dbReference type="PANTHER" id="PTHR37290:SF1">
    <property type="entry name" value="INNER MEMBRANE PROTEIN YIAA"/>
    <property type="match status" value="1"/>
</dbReference>
<name>A0A371Q318_STRIH</name>
<feature type="transmembrane region" description="Helical" evidence="1">
    <location>
        <begin position="62"/>
        <end position="78"/>
    </location>
</feature>
<sequence length="114" mass="12586">MSTRTHAPLSPCRHATRMTTPSIQRPTTTAFFVQAAVSFGLSLAALMIGIIKMPVGPWERGFLALGLVFVVSSAFTLAKCVRDRQEVEEVTNRVDKARIDKLLIEQDVFKPGQI</sequence>
<keyword evidence="1" id="KW-0812">Transmembrane</keyword>
<accession>A0A371Q318</accession>
<keyword evidence="1" id="KW-1133">Transmembrane helix</keyword>
<comment type="caution">
    <text evidence="3">The sequence shown here is derived from an EMBL/GenBank/DDBJ whole genome shotgun (WGS) entry which is preliminary data.</text>
</comment>
<dbReference type="GO" id="GO:0005886">
    <property type="term" value="C:plasma membrane"/>
    <property type="evidence" value="ECO:0007669"/>
    <property type="project" value="TreeGrafter"/>
</dbReference>
<evidence type="ECO:0000313" key="3">
    <source>
        <dbReference type="EMBL" id="REK89135.1"/>
    </source>
</evidence>
<evidence type="ECO:0000256" key="1">
    <source>
        <dbReference type="SAM" id="Phobius"/>
    </source>
</evidence>